<keyword evidence="3" id="KW-1185">Reference proteome</keyword>
<gene>
    <name evidence="2" type="ORF">J3D65DRAFT_120564</name>
</gene>
<dbReference type="RefSeq" id="XP_066651441.1">
    <property type="nucleotide sequence ID" value="XM_066793824.1"/>
</dbReference>
<proteinExistence type="predicted"/>
<reference evidence="2 3" key="1">
    <citation type="submission" date="2024-04" db="EMBL/GenBank/DDBJ databases">
        <title>Phyllosticta paracitricarpa is synonymous to the EU quarantine fungus P. citricarpa based on phylogenomic analyses.</title>
        <authorList>
            <consortium name="Lawrence Berkeley National Laboratory"/>
            <person name="Van ingen-buijs V.A."/>
            <person name="Van westerhoven A.C."/>
            <person name="Haridas S."/>
            <person name="Skiadas P."/>
            <person name="Martin F."/>
            <person name="Groenewald J.Z."/>
            <person name="Crous P.W."/>
            <person name="Seidl M.F."/>
        </authorList>
    </citation>
    <scope>NUCLEOTIDE SEQUENCE [LARGE SCALE GENOMIC DNA]</scope>
    <source>
        <strain evidence="2 3">CPC 17464</strain>
    </source>
</reference>
<accession>A0ABR1LD87</accession>
<name>A0ABR1LD87_9PEZI</name>
<evidence type="ECO:0000313" key="3">
    <source>
        <dbReference type="Proteomes" id="UP001360953"/>
    </source>
</evidence>
<feature type="region of interest" description="Disordered" evidence="1">
    <location>
        <begin position="153"/>
        <end position="199"/>
    </location>
</feature>
<comment type="caution">
    <text evidence="2">The sequence shown here is derived from an EMBL/GenBank/DDBJ whole genome shotgun (WGS) entry which is preliminary data.</text>
</comment>
<protein>
    <submittedName>
        <fullName evidence="2">Uncharacterized protein</fullName>
    </submittedName>
</protein>
<evidence type="ECO:0000256" key="1">
    <source>
        <dbReference type="SAM" id="MobiDB-lite"/>
    </source>
</evidence>
<dbReference type="EMBL" id="JBBPEH010000012">
    <property type="protein sequence ID" value="KAK7531617.1"/>
    <property type="molecule type" value="Genomic_DNA"/>
</dbReference>
<dbReference type="GeneID" id="92026730"/>
<evidence type="ECO:0000313" key="2">
    <source>
        <dbReference type="EMBL" id="KAK7531617.1"/>
    </source>
</evidence>
<feature type="compositionally biased region" description="Basic residues" evidence="1">
    <location>
        <begin position="153"/>
        <end position="163"/>
    </location>
</feature>
<sequence length="267" mass="29480">MQSKVRFPWFYWARRCECLSSYMPRLGALLCCRPIASCKAGDERSMCCTGEGEGEGEGERKGKQARRQAKKAWYRHPQLTIRGISCHMTTTEATATKTAIDWKDSQFQGVGGWGLLKLREHAGLEGLRRQTYRSSDAGPPIEKCVFLLVPHNHTHAQKKKPARKTAATTATDDPRRPPRPTPRTPAGAPTMRIGTARQIGGPPIAGDVIADTHLRRCRAPGSGCGPTDVCVRHRVLSFLFLVVVGFCWWAEVAGRGVNGWMDGRVGQ</sequence>
<organism evidence="2 3">
    <name type="scientific">Phyllosticta citribraziliensis</name>
    <dbReference type="NCBI Taxonomy" id="989973"/>
    <lineage>
        <taxon>Eukaryota</taxon>
        <taxon>Fungi</taxon>
        <taxon>Dikarya</taxon>
        <taxon>Ascomycota</taxon>
        <taxon>Pezizomycotina</taxon>
        <taxon>Dothideomycetes</taxon>
        <taxon>Dothideomycetes incertae sedis</taxon>
        <taxon>Botryosphaeriales</taxon>
        <taxon>Phyllostictaceae</taxon>
        <taxon>Phyllosticta</taxon>
    </lineage>
</organism>
<dbReference type="Proteomes" id="UP001360953">
    <property type="component" value="Unassembled WGS sequence"/>
</dbReference>